<dbReference type="EMBL" id="PJQY01000216">
    <property type="protein sequence ID" value="PQQ15823.1"/>
    <property type="molecule type" value="Genomic_DNA"/>
</dbReference>
<gene>
    <name evidence="1" type="ORF">Pyn_19006</name>
</gene>
<organism evidence="1 2">
    <name type="scientific">Prunus yedoensis var. nudiflora</name>
    <dbReference type="NCBI Taxonomy" id="2094558"/>
    <lineage>
        <taxon>Eukaryota</taxon>
        <taxon>Viridiplantae</taxon>
        <taxon>Streptophyta</taxon>
        <taxon>Embryophyta</taxon>
        <taxon>Tracheophyta</taxon>
        <taxon>Spermatophyta</taxon>
        <taxon>Magnoliopsida</taxon>
        <taxon>eudicotyledons</taxon>
        <taxon>Gunneridae</taxon>
        <taxon>Pentapetalae</taxon>
        <taxon>rosids</taxon>
        <taxon>fabids</taxon>
        <taxon>Rosales</taxon>
        <taxon>Rosaceae</taxon>
        <taxon>Amygdaloideae</taxon>
        <taxon>Amygdaleae</taxon>
        <taxon>Prunus</taxon>
    </lineage>
</organism>
<evidence type="ECO:0000313" key="2">
    <source>
        <dbReference type="Proteomes" id="UP000250321"/>
    </source>
</evidence>
<comment type="caution">
    <text evidence="1">The sequence shown here is derived from an EMBL/GenBank/DDBJ whole genome shotgun (WGS) entry which is preliminary data.</text>
</comment>
<keyword evidence="2" id="KW-1185">Reference proteome</keyword>
<dbReference type="Proteomes" id="UP000250321">
    <property type="component" value="Unassembled WGS sequence"/>
</dbReference>
<reference evidence="1 2" key="1">
    <citation type="submission" date="2018-02" db="EMBL/GenBank/DDBJ databases">
        <title>Draft genome of wild Prunus yedoensis var. nudiflora.</title>
        <authorList>
            <person name="Baek S."/>
            <person name="Kim J.-H."/>
            <person name="Choi K."/>
            <person name="Kim G.-B."/>
            <person name="Cho A."/>
            <person name="Jang H."/>
            <person name="Shin C.-H."/>
            <person name="Yu H.-J."/>
            <person name="Mun J.-H."/>
        </authorList>
    </citation>
    <scope>NUCLEOTIDE SEQUENCE [LARGE SCALE GENOMIC DNA]</scope>
    <source>
        <strain evidence="2">cv. Jeju island</strain>
        <tissue evidence="1">Leaf</tissue>
    </source>
</reference>
<dbReference type="AlphaFoldDB" id="A0A314ZBJ0"/>
<accession>A0A314ZBJ0</accession>
<evidence type="ECO:0000313" key="1">
    <source>
        <dbReference type="EMBL" id="PQQ15823.1"/>
    </source>
</evidence>
<protein>
    <submittedName>
        <fullName evidence="1">Uncharacterized protein</fullName>
    </submittedName>
</protein>
<proteinExistence type="predicted"/>
<sequence>MANAEIFGEFRSCLDSAVALGLLDLAQLDELQVRLAEGEEMISRYAKAGMRMVEGCSLDQELAKIKQHTQLAMVLLRENELVV</sequence>
<name>A0A314ZBJ0_PRUYE</name>